<dbReference type="PANTHER" id="PTHR31614">
    <property type="entry name" value="PROTEIN DOWNSTREAM OF FLC-RELATED"/>
    <property type="match status" value="1"/>
</dbReference>
<proteinExistence type="inferred from homology"/>
<name>A0A833QP08_9POAL</name>
<organism evidence="3 4">
    <name type="scientific">Carex littledalei</name>
    <dbReference type="NCBI Taxonomy" id="544730"/>
    <lineage>
        <taxon>Eukaryota</taxon>
        <taxon>Viridiplantae</taxon>
        <taxon>Streptophyta</taxon>
        <taxon>Embryophyta</taxon>
        <taxon>Tracheophyta</taxon>
        <taxon>Spermatophyta</taxon>
        <taxon>Magnoliopsida</taxon>
        <taxon>Liliopsida</taxon>
        <taxon>Poales</taxon>
        <taxon>Cyperaceae</taxon>
        <taxon>Cyperoideae</taxon>
        <taxon>Cariceae</taxon>
        <taxon>Carex</taxon>
        <taxon>Carex subgen. Euthyceras</taxon>
    </lineage>
</organism>
<dbReference type="AlphaFoldDB" id="A0A833QP08"/>
<evidence type="ECO:0000256" key="1">
    <source>
        <dbReference type="ARBA" id="ARBA00010049"/>
    </source>
</evidence>
<evidence type="ECO:0000313" key="4">
    <source>
        <dbReference type="Proteomes" id="UP000623129"/>
    </source>
</evidence>
<sequence length="127" mass="14108">MCVSFIHVTLCTDASLAVSAHRQVECRSKSTRVKNFEGVTDHTGTYNIPVANNHEKELCETVLLSSPDSSCAKLVNGRERARVFLTHNNGLSSNVRFANAMGFEKEIALTSCSKLLKMYEQDDLLKK</sequence>
<evidence type="ECO:0000313" key="3">
    <source>
        <dbReference type="EMBL" id="KAF3326418.1"/>
    </source>
</evidence>
<protein>
    <submittedName>
        <fullName evidence="3">Putative Pollen specific protein C13</fullName>
    </submittedName>
</protein>
<dbReference type="OrthoDB" id="1896520at2759"/>
<dbReference type="Proteomes" id="UP000623129">
    <property type="component" value="Unassembled WGS sequence"/>
</dbReference>
<dbReference type="InterPro" id="IPR006041">
    <property type="entry name" value="Pollen_Ole_e1_allergen"/>
</dbReference>
<comment type="similarity">
    <text evidence="1">Belongs to the Ole e I family.</text>
</comment>
<dbReference type="Pfam" id="PF01190">
    <property type="entry name" value="Pollen_Ole_e_1"/>
    <property type="match status" value="1"/>
</dbReference>
<dbReference type="PANTHER" id="PTHR31614:SF5">
    <property type="entry name" value="ALLERGEN-LIKE PROTEIN BRSN20"/>
    <property type="match status" value="1"/>
</dbReference>
<comment type="caution">
    <text evidence="3">The sequence shown here is derived from an EMBL/GenBank/DDBJ whole genome shotgun (WGS) entry which is preliminary data.</text>
</comment>
<accession>A0A833QP08</accession>
<keyword evidence="2" id="KW-1015">Disulfide bond</keyword>
<reference evidence="3" key="1">
    <citation type="submission" date="2020-01" db="EMBL/GenBank/DDBJ databases">
        <title>Genome sequence of Kobresia littledalei, the first chromosome-level genome in the family Cyperaceae.</title>
        <authorList>
            <person name="Qu G."/>
        </authorList>
    </citation>
    <scope>NUCLEOTIDE SEQUENCE</scope>
    <source>
        <strain evidence="3">C.B.Clarke</strain>
        <tissue evidence="3">Leaf</tissue>
    </source>
</reference>
<gene>
    <name evidence="3" type="ORF">FCM35_KLT08048</name>
</gene>
<keyword evidence="4" id="KW-1185">Reference proteome</keyword>
<dbReference type="EMBL" id="SWLB01000018">
    <property type="protein sequence ID" value="KAF3326418.1"/>
    <property type="molecule type" value="Genomic_DNA"/>
</dbReference>
<evidence type="ECO:0000256" key="2">
    <source>
        <dbReference type="ARBA" id="ARBA00023157"/>
    </source>
</evidence>